<dbReference type="PANTHER" id="PTHR39607">
    <property type="entry name" value="XANTHOCILLIN BIOSYNTHESIS CLUSTER TRANSCRIPTION FACTOR XANC-RELATED"/>
    <property type="match status" value="1"/>
</dbReference>
<evidence type="ECO:0000256" key="1">
    <source>
        <dbReference type="SAM" id="MobiDB-lite"/>
    </source>
</evidence>
<keyword evidence="4" id="KW-1185">Reference proteome</keyword>
<protein>
    <recommendedName>
        <fullName evidence="2">BZIP domain-containing protein</fullName>
    </recommendedName>
</protein>
<evidence type="ECO:0000259" key="2">
    <source>
        <dbReference type="PROSITE" id="PS00036"/>
    </source>
</evidence>
<feature type="compositionally biased region" description="Polar residues" evidence="1">
    <location>
        <begin position="237"/>
        <end position="253"/>
    </location>
</feature>
<dbReference type="Proteomes" id="UP001590951">
    <property type="component" value="Unassembled WGS sequence"/>
</dbReference>
<gene>
    <name evidence="3" type="ORF">ABVK25_000911</name>
</gene>
<feature type="compositionally biased region" description="Low complexity" evidence="1">
    <location>
        <begin position="17"/>
        <end position="39"/>
    </location>
</feature>
<dbReference type="EMBL" id="JBHFEH010000001">
    <property type="protein sequence ID" value="KAL2059618.1"/>
    <property type="molecule type" value="Genomic_DNA"/>
</dbReference>
<evidence type="ECO:0000313" key="3">
    <source>
        <dbReference type="EMBL" id="KAL2059618.1"/>
    </source>
</evidence>
<dbReference type="PROSITE" id="PS00036">
    <property type="entry name" value="BZIP_BASIC"/>
    <property type="match status" value="1"/>
</dbReference>
<evidence type="ECO:0000313" key="4">
    <source>
        <dbReference type="Proteomes" id="UP001590951"/>
    </source>
</evidence>
<sequence>MGNMQRHNTYSIPYGGPTSPKYSSSHSNSSAFSASANPNEDWTKISDLAERRRIQNRIAQRNYRKKIKRRLEDLERRAGSSSASPEQSHAELAPMVESKQSHQRKEDGVKRQRSKQDSAARGRRRSPEPSYSPIKYERSDPSYGREISISPPPSYSYPYSLPEPVAHAPYPQHAPFNTLPAPYPSYSGQSQYLPTTLPSMSQYDLGPSKNNGYLDDEMLGQYDTSYAPFGSMDLPMQQSYPDSNAHTPPLSHSHSFEYSRGGSPSMGFPGTPASIPDSPRLVIRAGWRPKFAAKEHRRIGLLERWGHGLGWFLASENSGFKINELMTTVSNIPCTIAHQRWRSSPKNTCLHFLSSQTLLECWGFVNRLARSLVRCYVCCFAV</sequence>
<feature type="region of interest" description="Disordered" evidence="1">
    <location>
        <begin position="1"/>
        <end position="149"/>
    </location>
</feature>
<feature type="domain" description="BZIP" evidence="2">
    <location>
        <begin position="51"/>
        <end position="66"/>
    </location>
</feature>
<feature type="compositionally biased region" description="Basic and acidic residues" evidence="1">
    <location>
        <begin position="99"/>
        <end position="120"/>
    </location>
</feature>
<organism evidence="3 4">
    <name type="scientific">Lepraria finkii</name>
    <dbReference type="NCBI Taxonomy" id="1340010"/>
    <lineage>
        <taxon>Eukaryota</taxon>
        <taxon>Fungi</taxon>
        <taxon>Dikarya</taxon>
        <taxon>Ascomycota</taxon>
        <taxon>Pezizomycotina</taxon>
        <taxon>Lecanoromycetes</taxon>
        <taxon>OSLEUM clade</taxon>
        <taxon>Lecanoromycetidae</taxon>
        <taxon>Lecanorales</taxon>
        <taxon>Lecanorineae</taxon>
        <taxon>Stereocaulaceae</taxon>
        <taxon>Lepraria</taxon>
    </lineage>
</organism>
<reference evidence="3 4" key="1">
    <citation type="submission" date="2024-09" db="EMBL/GenBank/DDBJ databases">
        <title>Rethinking Asexuality: The Enigmatic Case of Functional Sexual Genes in Lepraria (Stereocaulaceae).</title>
        <authorList>
            <person name="Doellman M."/>
            <person name="Sun Y."/>
            <person name="Barcenas-Pena A."/>
            <person name="Lumbsch H.T."/>
            <person name="Grewe F."/>
        </authorList>
    </citation>
    <scope>NUCLEOTIDE SEQUENCE [LARGE SCALE GENOMIC DNA]</scope>
    <source>
        <strain evidence="3 4">Grewe 0041</strain>
    </source>
</reference>
<feature type="compositionally biased region" description="Basic and acidic residues" evidence="1">
    <location>
        <begin position="41"/>
        <end position="53"/>
    </location>
</feature>
<dbReference type="InterPro" id="IPR004827">
    <property type="entry name" value="bZIP"/>
</dbReference>
<comment type="caution">
    <text evidence="3">The sequence shown here is derived from an EMBL/GenBank/DDBJ whole genome shotgun (WGS) entry which is preliminary data.</text>
</comment>
<name>A0ABR4BSL6_9LECA</name>
<dbReference type="InterPro" id="IPR052635">
    <property type="entry name" value="Sec_Metab_Biosynth_Reg"/>
</dbReference>
<feature type="region of interest" description="Disordered" evidence="1">
    <location>
        <begin position="237"/>
        <end position="273"/>
    </location>
</feature>
<accession>A0ABR4BSL6</accession>
<dbReference type="CDD" id="cd14688">
    <property type="entry name" value="bZIP_YAP"/>
    <property type="match status" value="1"/>
</dbReference>
<proteinExistence type="predicted"/>
<feature type="compositionally biased region" description="Polar residues" evidence="1">
    <location>
        <begin position="1"/>
        <end position="11"/>
    </location>
</feature>
<dbReference type="PANTHER" id="PTHR39607:SF2">
    <property type="entry name" value="BZIP DOMAIN-CONTAINING PROTEIN"/>
    <property type="match status" value="1"/>
</dbReference>